<dbReference type="GeneID" id="63818857"/>
<evidence type="ECO:0000313" key="2">
    <source>
        <dbReference type="Proteomes" id="UP000076871"/>
    </source>
</evidence>
<organism evidence="1 2">
    <name type="scientific">Laetiporus sulphureus 93-53</name>
    <dbReference type="NCBI Taxonomy" id="1314785"/>
    <lineage>
        <taxon>Eukaryota</taxon>
        <taxon>Fungi</taxon>
        <taxon>Dikarya</taxon>
        <taxon>Basidiomycota</taxon>
        <taxon>Agaricomycotina</taxon>
        <taxon>Agaricomycetes</taxon>
        <taxon>Polyporales</taxon>
        <taxon>Laetiporus</taxon>
    </lineage>
</organism>
<dbReference type="InParanoid" id="A0A165DFD6"/>
<dbReference type="AlphaFoldDB" id="A0A165DFD6"/>
<reference evidence="1 2" key="1">
    <citation type="journal article" date="2016" name="Mol. Biol. Evol.">
        <title>Comparative Genomics of Early-Diverging Mushroom-Forming Fungi Provides Insights into the Origins of Lignocellulose Decay Capabilities.</title>
        <authorList>
            <person name="Nagy L.G."/>
            <person name="Riley R."/>
            <person name="Tritt A."/>
            <person name="Adam C."/>
            <person name="Daum C."/>
            <person name="Floudas D."/>
            <person name="Sun H."/>
            <person name="Yadav J.S."/>
            <person name="Pangilinan J."/>
            <person name="Larsson K.H."/>
            <person name="Matsuura K."/>
            <person name="Barry K."/>
            <person name="Labutti K."/>
            <person name="Kuo R."/>
            <person name="Ohm R.A."/>
            <person name="Bhattacharya S.S."/>
            <person name="Shirouzu T."/>
            <person name="Yoshinaga Y."/>
            <person name="Martin F.M."/>
            <person name="Grigoriev I.V."/>
            <person name="Hibbett D.S."/>
        </authorList>
    </citation>
    <scope>NUCLEOTIDE SEQUENCE [LARGE SCALE GENOMIC DNA]</scope>
    <source>
        <strain evidence="1 2">93-53</strain>
    </source>
</reference>
<dbReference type="RefSeq" id="XP_040762514.1">
    <property type="nucleotide sequence ID" value="XM_040901826.1"/>
</dbReference>
<dbReference type="EMBL" id="KV427634">
    <property type="protein sequence ID" value="KZT04774.1"/>
    <property type="molecule type" value="Genomic_DNA"/>
</dbReference>
<name>A0A165DFD6_9APHY</name>
<keyword evidence="2" id="KW-1185">Reference proteome</keyword>
<dbReference type="Proteomes" id="UP000076871">
    <property type="component" value="Unassembled WGS sequence"/>
</dbReference>
<proteinExistence type="predicted"/>
<accession>A0A165DFD6</accession>
<gene>
    <name evidence="1" type="ORF">LAESUDRAFT_283276</name>
</gene>
<evidence type="ECO:0000313" key="1">
    <source>
        <dbReference type="EMBL" id="KZT04774.1"/>
    </source>
</evidence>
<sequence length="219" mass="24937">MMRLPMSLYRNSGRTNLFLRRAQRPRVRGHTLYRQEPLFEPFFSIVFPLARGWTTDIVIKSGSRMFSALIASAFCRDSKRGDSPPTLAHGDIGCWSELHHALVTSAHWAMKLLLRERDPRMHASQRCFRARDEMRSEIDLFFVTFAKDGLPWHGNRHKPQHRPSSNAFIVTDTALSQREQRLGIFHVSFFAIASVAMPAENVDKGALCFRAAPDGSGKP</sequence>
<protein>
    <submittedName>
        <fullName evidence="1">Uncharacterized protein</fullName>
    </submittedName>
</protein>